<organism evidence="2 3">
    <name type="scientific">Mangrovibacillus cuniculi</name>
    <dbReference type="NCBI Taxonomy" id="2593652"/>
    <lineage>
        <taxon>Bacteria</taxon>
        <taxon>Bacillati</taxon>
        <taxon>Bacillota</taxon>
        <taxon>Bacilli</taxon>
        <taxon>Bacillales</taxon>
        <taxon>Bacillaceae</taxon>
        <taxon>Mangrovibacillus</taxon>
    </lineage>
</organism>
<feature type="transmembrane region" description="Helical" evidence="1">
    <location>
        <begin position="12"/>
        <end position="31"/>
    </location>
</feature>
<reference evidence="2 3" key="1">
    <citation type="submission" date="2019-07" db="EMBL/GenBank/DDBJ databases">
        <title>Genome sequence of 2 isolates from Red Sea Mangroves.</title>
        <authorList>
            <person name="Sefrji F."/>
            <person name="Michoud G."/>
            <person name="Merlino G."/>
            <person name="Daffonchio D."/>
        </authorList>
    </citation>
    <scope>NUCLEOTIDE SEQUENCE [LARGE SCALE GENOMIC DNA]</scope>
    <source>
        <strain evidence="2 3">R1DC41</strain>
    </source>
</reference>
<evidence type="ECO:0000256" key="1">
    <source>
        <dbReference type="SAM" id="Phobius"/>
    </source>
</evidence>
<proteinExistence type="predicted"/>
<dbReference type="KEGG" id="mcui:G8O30_14805"/>
<accession>A0A7S8CDQ4</accession>
<dbReference type="AlphaFoldDB" id="A0A7S8CDQ4"/>
<keyword evidence="1" id="KW-1133">Transmembrane helix</keyword>
<sequence length="199" mass="21033">MSASVEKGEIVGGIVLAFGSAIAAFGDTLLAKTDNPALKRKGIEAVTYGSLIEGTGNFIQTFSRLKANPNIIQIETIGAGVQGIGNIINTFGGFILLDDQEIRGLQLDFIGDGVQAIGASLEAIGALQSDYYYGSILAIGEAFQAYGAAIEAYGNVLLLCKQKEEGERIQAFGSQLLFIGTVISVEALAWEFKIQEVTF</sequence>
<keyword evidence="1" id="KW-0812">Transmembrane</keyword>
<dbReference type="RefSeq" id="WP_239672789.1">
    <property type="nucleotide sequence ID" value="NZ_CP049742.1"/>
</dbReference>
<keyword evidence="1" id="KW-0472">Membrane</keyword>
<gene>
    <name evidence="2" type="ORF">G8O30_14805</name>
</gene>
<dbReference type="InterPro" id="IPR054224">
    <property type="entry name" value="DUF6944"/>
</dbReference>
<dbReference type="Proteomes" id="UP000593626">
    <property type="component" value="Chromosome"/>
</dbReference>
<dbReference type="Pfam" id="PF22116">
    <property type="entry name" value="DUF6944"/>
    <property type="match status" value="1"/>
</dbReference>
<name>A0A7S8CDQ4_9BACI</name>
<evidence type="ECO:0000313" key="2">
    <source>
        <dbReference type="EMBL" id="QPC48107.1"/>
    </source>
</evidence>
<keyword evidence="3" id="KW-1185">Reference proteome</keyword>
<evidence type="ECO:0000313" key="3">
    <source>
        <dbReference type="Proteomes" id="UP000593626"/>
    </source>
</evidence>
<dbReference type="EMBL" id="CP049742">
    <property type="protein sequence ID" value="QPC48107.1"/>
    <property type="molecule type" value="Genomic_DNA"/>
</dbReference>
<protein>
    <submittedName>
        <fullName evidence="2">Uncharacterized protein</fullName>
    </submittedName>
</protein>